<organism evidence="1 2">
    <name type="scientific">Parascaris equorum</name>
    <name type="common">Equine roundworm</name>
    <dbReference type="NCBI Taxonomy" id="6256"/>
    <lineage>
        <taxon>Eukaryota</taxon>
        <taxon>Metazoa</taxon>
        <taxon>Ecdysozoa</taxon>
        <taxon>Nematoda</taxon>
        <taxon>Chromadorea</taxon>
        <taxon>Rhabditida</taxon>
        <taxon>Spirurina</taxon>
        <taxon>Ascaridomorpha</taxon>
        <taxon>Ascaridoidea</taxon>
        <taxon>Ascarididae</taxon>
        <taxon>Parascaris</taxon>
    </lineage>
</organism>
<protein>
    <submittedName>
        <fullName evidence="2">Uncharacterized protein</fullName>
    </submittedName>
</protein>
<name>A0A914R1V5_PAREQ</name>
<dbReference type="Gene3D" id="1.10.287.130">
    <property type="match status" value="1"/>
</dbReference>
<dbReference type="AlphaFoldDB" id="A0A914R1V5"/>
<dbReference type="WBParaSite" id="PEQ_0000023401-mRNA-1">
    <property type="protein sequence ID" value="PEQ_0000023401-mRNA-1"/>
    <property type="gene ID" value="PEQ_0000023401"/>
</dbReference>
<dbReference type="GO" id="GO:0005737">
    <property type="term" value="C:cytoplasm"/>
    <property type="evidence" value="ECO:0007669"/>
    <property type="project" value="TreeGrafter"/>
</dbReference>
<dbReference type="GO" id="GO:0005525">
    <property type="term" value="F:GTP binding"/>
    <property type="evidence" value="ECO:0007669"/>
    <property type="project" value="InterPro"/>
</dbReference>
<dbReference type="GO" id="GO:0003924">
    <property type="term" value="F:GTPase activity"/>
    <property type="evidence" value="ECO:0007669"/>
    <property type="project" value="InterPro"/>
</dbReference>
<accession>A0A914R1V5</accession>
<dbReference type="Pfam" id="PF03308">
    <property type="entry name" value="MeaB"/>
    <property type="match status" value="1"/>
</dbReference>
<reference evidence="2" key="1">
    <citation type="submission" date="2022-11" db="UniProtKB">
        <authorList>
            <consortium name="WormBaseParasite"/>
        </authorList>
    </citation>
    <scope>IDENTIFICATION</scope>
</reference>
<dbReference type="Proteomes" id="UP000887564">
    <property type="component" value="Unplaced"/>
</dbReference>
<keyword evidence="1" id="KW-1185">Reference proteome</keyword>
<evidence type="ECO:0000313" key="2">
    <source>
        <dbReference type="WBParaSite" id="PEQ_0000023401-mRNA-1"/>
    </source>
</evidence>
<sequence>MSASIYKPETIQAVWETMNRFWETAFKTGLLLERRNEQLTTWMWTHVQDEIMAVFKRHPEVLKKVTIICRLRSVSVPGRI</sequence>
<proteinExistence type="predicted"/>
<dbReference type="PANTHER" id="PTHR23408">
    <property type="entry name" value="METHYLMALONYL-COA MUTASE"/>
    <property type="match status" value="1"/>
</dbReference>
<evidence type="ECO:0000313" key="1">
    <source>
        <dbReference type="Proteomes" id="UP000887564"/>
    </source>
</evidence>
<dbReference type="PANTHER" id="PTHR23408:SF3">
    <property type="entry name" value="METHYLMALONIC ACIDURIA TYPE A PROTEIN, MITOCHONDRIAL"/>
    <property type="match status" value="1"/>
</dbReference>
<dbReference type="InterPro" id="IPR005129">
    <property type="entry name" value="GTPase_ArgK"/>
</dbReference>